<reference evidence="1 2" key="1">
    <citation type="submission" date="2019-07" db="EMBL/GenBank/DDBJ databases">
        <authorList>
            <person name="Lauer M.J."/>
            <person name="Stoner T.H."/>
            <person name="Garlena R.A."/>
            <person name="Russell D.A."/>
            <person name="Pope W.H."/>
            <person name="Jacobs-Sera D."/>
            <person name="Hatfull G.F."/>
        </authorList>
    </citation>
    <scope>NUCLEOTIDE SEQUENCE [LARGE SCALE GENOMIC DNA]</scope>
</reference>
<evidence type="ECO:0000313" key="2">
    <source>
        <dbReference type="Proteomes" id="UP000325832"/>
    </source>
</evidence>
<proteinExistence type="predicted"/>
<gene>
    <name evidence="1" type="primary">69</name>
    <name evidence="1" type="ORF">PBI_GRETELLYN_69</name>
</gene>
<organism evidence="1 2">
    <name type="scientific">Gordonia phage GretelLyn</name>
    <dbReference type="NCBI Taxonomy" id="2599844"/>
    <lineage>
        <taxon>Viruses</taxon>
        <taxon>Duplodnaviria</taxon>
        <taxon>Heunggongvirae</taxon>
        <taxon>Uroviricota</taxon>
        <taxon>Caudoviricetes</taxon>
        <taxon>Dovevirinae</taxon>
        <taxon>Lambovirus</taxon>
        <taxon>Lambovirus sadboi</taxon>
    </lineage>
</organism>
<sequence>MKVCVIGCGPTGLLASAAAMEMGHKVEIWSQPKKSELFGAQYLHCQPPLVQGVPEFTVNYKTLGGAEAYRKKVYGPSWDGTVSPEDFQEPHQGWDIRFTYEMLWSLFEGSIHPFTISNFDEANMLIDFDQYDVIFSSVPRTVWKMGNEVFLSQDVLAVGDTTWRKLDVPIPPNTVICNGLNRPSWYRGSHIDGFKTLEWPLRDKFDRAIKPPIPGVVKVKKPLAYRPDPNKPNPADQRFHHIGRYGEWKKGVLTSDAIAIVREVLGDG</sequence>
<evidence type="ECO:0000313" key="1">
    <source>
        <dbReference type="EMBL" id="QFG08238.1"/>
    </source>
</evidence>
<dbReference type="Proteomes" id="UP000325832">
    <property type="component" value="Genome"/>
</dbReference>
<name>A0A5J6TCX6_9CAUD</name>
<dbReference type="SUPFAM" id="SSF51905">
    <property type="entry name" value="FAD/NAD(P)-binding domain"/>
    <property type="match status" value="1"/>
</dbReference>
<accession>A0A5J6TCX6</accession>
<dbReference type="InterPro" id="IPR036188">
    <property type="entry name" value="FAD/NAD-bd_sf"/>
</dbReference>
<protein>
    <submittedName>
        <fullName evidence="1">Uncharacterized protein</fullName>
    </submittedName>
</protein>
<dbReference type="EMBL" id="MN234162">
    <property type="protein sequence ID" value="QFG08238.1"/>
    <property type="molecule type" value="Genomic_DNA"/>
</dbReference>